<reference evidence="2" key="1">
    <citation type="submission" date="2011-05" db="EMBL/GenBank/DDBJ databases">
        <authorList>
            <person name="Richards S.R."/>
            <person name="Qu J."/>
            <person name="Jiang H."/>
            <person name="Jhangiani S.N."/>
            <person name="Agravi P."/>
            <person name="Goodspeed R."/>
            <person name="Gross S."/>
            <person name="Mandapat C."/>
            <person name="Jackson L."/>
            <person name="Mathew T."/>
            <person name="Pu L."/>
            <person name="Thornton R."/>
            <person name="Saada N."/>
            <person name="Wilczek-Boney K.B."/>
            <person name="Lee S."/>
            <person name="Kovar C."/>
            <person name="Wu Y."/>
            <person name="Scherer S.E."/>
            <person name="Worley K.C."/>
            <person name="Muzny D.M."/>
            <person name="Gibbs R."/>
        </authorList>
    </citation>
    <scope>NUCLEOTIDE SEQUENCE</scope>
    <source>
        <strain evidence="2">Brora</strain>
    </source>
</reference>
<dbReference type="GO" id="GO:0005761">
    <property type="term" value="C:mitochondrial ribosome"/>
    <property type="evidence" value="ECO:0007669"/>
    <property type="project" value="InterPro"/>
</dbReference>
<dbReference type="EnsemblMetazoa" id="SMAR013553-RA">
    <property type="protein sequence ID" value="SMAR013553-PA"/>
    <property type="gene ID" value="SMAR013553"/>
</dbReference>
<dbReference type="PANTHER" id="PTHR14520:SF4">
    <property type="entry name" value="LARGE RIBOSOMAL SUBUNIT PROTEIN ML63"/>
    <property type="match status" value="1"/>
</dbReference>
<protein>
    <recommendedName>
        <fullName evidence="3">Ribosomal protein 63, mitochondrial</fullName>
    </recommendedName>
</protein>
<dbReference type="EMBL" id="JH431506">
    <property type="status" value="NOT_ANNOTATED_CDS"/>
    <property type="molecule type" value="Genomic_DNA"/>
</dbReference>
<sequence length="93" mass="11147">MHLTRFLLKAIAPGNIWRGKHRVYRPIKFHHKVEVFRTLAREEENSFYLTRPYLTQEQEFRSGYELGAKQKRYERTIGKSKLNMLPNKTTPVV</sequence>
<dbReference type="PhylomeDB" id="T1JI72"/>
<evidence type="ECO:0008006" key="3">
    <source>
        <dbReference type="Google" id="ProtNLM"/>
    </source>
</evidence>
<name>T1JI72_STRMM</name>
<dbReference type="InterPro" id="IPR016576">
    <property type="entry name" value="Ribosomal_mL63"/>
</dbReference>
<organism evidence="1 2">
    <name type="scientific">Strigamia maritima</name>
    <name type="common">European centipede</name>
    <name type="synonym">Geophilus maritimus</name>
    <dbReference type="NCBI Taxonomy" id="126957"/>
    <lineage>
        <taxon>Eukaryota</taxon>
        <taxon>Metazoa</taxon>
        <taxon>Ecdysozoa</taxon>
        <taxon>Arthropoda</taxon>
        <taxon>Myriapoda</taxon>
        <taxon>Chilopoda</taxon>
        <taxon>Pleurostigmophora</taxon>
        <taxon>Geophilomorpha</taxon>
        <taxon>Linotaeniidae</taxon>
        <taxon>Strigamia</taxon>
    </lineage>
</organism>
<evidence type="ECO:0000313" key="2">
    <source>
        <dbReference type="Proteomes" id="UP000014500"/>
    </source>
</evidence>
<dbReference type="PANTHER" id="PTHR14520">
    <property type="entry name" value="MITOCHONDRIAL RIBOSOMAL PROTEIN 63"/>
    <property type="match status" value="1"/>
</dbReference>
<dbReference type="Pfam" id="PF14978">
    <property type="entry name" value="MRP-63"/>
    <property type="match status" value="1"/>
</dbReference>
<keyword evidence="2" id="KW-1185">Reference proteome</keyword>
<dbReference type="GO" id="GO:0032543">
    <property type="term" value="P:mitochondrial translation"/>
    <property type="evidence" value="ECO:0007669"/>
    <property type="project" value="TreeGrafter"/>
</dbReference>
<dbReference type="AlphaFoldDB" id="T1JI72"/>
<reference evidence="1" key="2">
    <citation type="submission" date="2015-02" db="UniProtKB">
        <authorList>
            <consortium name="EnsemblMetazoa"/>
        </authorList>
    </citation>
    <scope>IDENTIFICATION</scope>
</reference>
<proteinExistence type="predicted"/>
<accession>T1JI72</accession>
<dbReference type="Proteomes" id="UP000014500">
    <property type="component" value="Unassembled WGS sequence"/>
</dbReference>
<dbReference type="HOGENOM" id="CLU_175792_0_0_1"/>
<evidence type="ECO:0000313" key="1">
    <source>
        <dbReference type="EnsemblMetazoa" id="SMAR013553-PA"/>
    </source>
</evidence>
<dbReference type="GO" id="GO:0003735">
    <property type="term" value="F:structural constituent of ribosome"/>
    <property type="evidence" value="ECO:0007669"/>
    <property type="project" value="TreeGrafter"/>
</dbReference>